<dbReference type="GO" id="GO:0006094">
    <property type="term" value="P:gluconeogenesis"/>
    <property type="evidence" value="ECO:0007669"/>
    <property type="project" value="UniProtKB-UniPathway"/>
</dbReference>
<evidence type="ECO:0000256" key="6">
    <source>
        <dbReference type="ARBA" id="ARBA00021623"/>
    </source>
</evidence>
<comment type="catalytic activity">
    <reaction evidence="14">
        <text>pyruvate + ATP + H2O = phosphoenolpyruvate + AMP + phosphate + 2 H(+)</text>
        <dbReference type="Rhea" id="RHEA:11364"/>
        <dbReference type="ChEBI" id="CHEBI:15361"/>
        <dbReference type="ChEBI" id="CHEBI:15377"/>
        <dbReference type="ChEBI" id="CHEBI:15378"/>
        <dbReference type="ChEBI" id="CHEBI:30616"/>
        <dbReference type="ChEBI" id="CHEBI:43474"/>
        <dbReference type="ChEBI" id="CHEBI:58702"/>
        <dbReference type="ChEBI" id="CHEBI:456215"/>
        <dbReference type="EC" id="2.7.9.2"/>
    </reaction>
</comment>
<dbReference type="Pfam" id="PF00391">
    <property type="entry name" value="PEP-utilizers"/>
    <property type="match status" value="1"/>
</dbReference>
<proteinExistence type="inferred from homology"/>
<dbReference type="Gene3D" id="3.30.1490.20">
    <property type="entry name" value="ATP-grasp fold, A domain"/>
    <property type="match status" value="1"/>
</dbReference>
<evidence type="ECO:0000259" key="17">
    <source>
        <dbReference type="Pfam" id="PF02896"/>
    </source>
</evidence>
<evidence type="ECO:0000256" key="14">
    <source>
        <dbReference type="ARBA" id="ARBA00047700"/>
    </source>
</evidence>
<evidence type="ECO:0000259" key="15">
    <source>
        <dbReference type="Pfam" id="PF00391"/>
    </source>
</evidence>
<dbReference type="InterPro" id="IPR018274">
    <property type="entry name" value="PEP_util_AS"/>
</dbReference>
<keyword evidence="8" id="KW-0479">Metal-binding</keyword>
<dbReference type="SUPFAM" id="SSF56059">
    <property type="entry name" value="Glutathione synthetase ATP-binding domain-like"/>
    <property type="match status" value="1"/>
</dbReference>
<keyword evidence="12" id="KW-0460">Magnesium</keyword>
<dbReference type="Gene3D" id="3.30.470.20">
    <property type="entry name" value="ATP-grasp fold, B domain"/>
    <property type="match status" value="1"/>
</dbReference>
<evidence type="ECO:0000313" key="18">
    <source>
        <dbReference type="EMBL" id="OGC59335.1"/>
    </source>
</evidence>
<dbReference type="InterPro" id="IPR013815">
    <property type="entry name" value="ATP_grasp_subdomain_1"/>
</dbReference>
<evidence type="ECO:0000256" key="11">
    <source>
        <dbReference type="ARBA" id="ARBA00022840"/>
    </source>
</evidence>
<dbReference type="InterPro" id="IPR040442">
    <property type="entry name" value="Pyrv_kinase-like_dom_sf"/>
</dbReference>
<evidence type="ECO:0000256" key="3">
    <source>
        <dbReference type="ARBA" id="ARBA00004742"/>
    </source>
</evidence>
<dbReference type="STRING" id="1802627.A3A70_02715"/>
<dbReference type="InterPro" id="IPR008279">
    <property type="entry name" value="PEP-util_enz_mobile_dom"/>
</dbReference>
<evidence type="ECO:0000256" key="8">
    <source>
        <dbReference type="ARBA" id="ARBA00022723"/>
    </source>
</evidence>
<dbReference type="PANTHER" id="PTHR43030:SF1">
    <property type="entry name" value="PHOSPHOENOLPYRUVATE SYNTHASE"/>
    <property type="match status" value="1"/>
</dbReference>
<dbReference type="SUPFAM" id="SSF51621">
    <property type="entry name" value="Phosphoenolpyruvate/pyruvate domain"/>
    <property type="match status" value="1"/>
</dbReference>
<gene>
    <name evidence="18" type="ORF">A3A70_02715</name>
</gene>
<accession>A0A1F4VQK8</accession>
<evidence type="ECO:0000259" key="16">
    <source>
        <dbReference type="Pfam" id="PF01326"/>
    </source>
</evidence>
<comment type="function">
    <text evidence="2">Catalyzes the phosphorylation of pyruvate to phosphoenolpyruvate.</text>
</comment>
<feature type="domain" description="PEP-utilising enzyme mobile" evidence="15">
    <location>
        <begin position="359"/>
        <end position="429"/>
    </location>
</feature>
<evidence type="ECO:0000256" key="4">
    <source>
        <dbReference type="ARBA" id="ARBA00007837"/>
    </source>
</evidence>
<dbReference type="Pfam" id="PF01326">
    <property type="entry name" value="PPDK_N"/>
    <property type="match status" value="1"/>
</dbReference>
<evidence type="ECO:0000256" key="13">
    <source>
        <dbReference type="ARBA" id="ARBA00033470"/>
    </source>
</evidence>
<dbReference type="InterPro" id="IPR015813">
    <property type="entry name" value="Pyrv/PenolPyrv_kinase-like_dom"/>
</dbReference>
<evidence type="ECO:0000256" key="12">
    <source>
        <dbReference type="ARBA" id="ARBA00022842"/>
    </source>
</evidence>
<dbReference type="GO" id="GO:0046872">
    <property type="term" value="F:metal ion binding"/>
    <property type="evidence" value="ECO:0007669"/>
    <property type="project" value="UniProtKB-KW"/>
</dbReference>
<dbReference type="PANTHER" id="PTHR43030">
    <property type="entry name" value="PHOSPHOENOLPYRUVATE SYNTHASE"/>
    <property type="match status" value="1"/>
</dbReference>
<dbReference type="EMBL" id="MEVK01000018">
    <property type="protein sequence ID" value="OGC59335.1"/>
    <property type="molecule type" value="Genomic_DNA"/>
</dbReference>
<keyword evidence="9" id="KW-0547">Nucleotide-binding</keyword>
<dbReference type="InterPro" id="IPR006319">
    <property type="entry name" value="PEP_synth"/>
</dbReference>
<keyword evidence="18" id="KW-0670">Pyruvate</keyword>
<evidence type="ECO:0000256" key="7">
    <source>
        <dbReference type="ARBA" id="ARBA00022679"/>
    </source>
</evidence>
<comment type="caution">
    <text evidence="18">The sequence shown here is derived from an EMBL/GenBank/DDBJ whole genome shotgun (WGS) entry which is preliminary data.</text>
</comment>
<dbReference type="Pfam" id="PF02896">
    <property type="entry name" value="PEP-utilizers_C"/>
    <property type="match status" value="1"/>
</dbReference>
<dbReference type="GO" id="GO:0008986">
    <property type="term" value="F:pyruvate, water dikinase activity"/>
    <property type="evidence" value="ECO:0007669"/>
    <property type="project" value="UniProtKB-EC"/>
</dbReference>
<dbReference type="NCBIfam" id="TIGR01418">
    <property type="entry name" value="PEP_synth"/>
    <property type="match status" value="1"/>
</dbReference>
<dbReference type="NCBIfam" id="NF005057">
    <property type="entry name" value="PRK06464.1"/>
    <property type="match status" value="1"/>
</dbReference>
<evidence type="ECO:0000256" key="1">
    <source>
        <dbReference type="ARBA" id="ARBA00001946"/>
    </source>
</evidence>
<keyword evidence="11" id="KW-0067">ATP-binding</keyword>
<evidence type="ECO:0000313" key="19">
    <source>
        <dbReference type="Proteomes" id="UP000178964"/>
    </source>
</evidence>
<evidence type="ECO:0000256" key="2">
    <source>
        <dbReference type="ARBA" id="ARBA00002988"/>
    </source>
</evidence>
<dbReference type="Gene3D" id="3.50.30.10">
    <property type="entry name" value="Phosphohistidine domain"/>
    <property type="match status" value="1"/>
</dbReference>
<comment type="similarity">
    <text evidence="4">Belongs to the PEP-utilizing enzyme family.</text>
</comment>
<evidence type="ECO:0000256" key="9">
    <source>
        <dbReference type="ARBA" id="ARBA00022741"/>
    </source>
</evidence>
<keyword evidence="7" id="KW-0808">Transferase</keyword>
<dbReference type="GO" id="GO:0005524">
    <property type="term" value="F:ATP binding"/>
    <property type="evidence" value="ECO:0007669"/>
    <property type="project" value="UniProtKB-KW"/>
</dbReference>
<dbReference type="PROSITE" id="PS00370">
    <property type="entry name" value="PEP_ENZYMES_PHOS_SITE"/>
    <property type="match status" value="1"/>
</dbReference>
<sequence>MPNSFILQFSKTNKSSLKLAGGKGANLGEMYNSGFPVPNGFVITSRAYFHFLTQTSLISKIASSLSGMESEKSSELNRAAKEIQLSIKNAKMPESIAQEILSSYKTLVPDAKVAVAVRSSATAEDLPEASFAGQQDSYLDIKTEDELLKRVQDCWASLFGSRAIYYREQKGFSHFKVGIAVVVQVMVESESSGIMFTVDPLSGNQDHLTIEAGFGLAQPIVSGEIVPDQYVVRKSEHKIVTKNIIPQPWQLINKKKYKISSPHQKQQKLTDQLILELAKIGQKLESHYHKPQDIEWALFHNKLFIVQTRPITTLKSMVPVDLSLPESIPSLLIGLPASPGIATGPVRHVRDPKEIYKVKTGDILLTSMTDPDYVPAMKKAVGIITDLGGRTSHAAIVSRELGIPAIVGTKTATKVLKESQIVTLDGLTGRIYDGDQTSKIISKSNKNTAQNANLKTATKLMVNLADPGRAFEIARQEVDGIGLLRAEFIIAQIGIHPKYLIARGRESFFVEQLVTGIAAFCEAFIDRPVIYRATDFKTNEYRSLKGGDKYETVESNPMLGFRGAFRYLADDRVFNLELEAIKKVREKHKNLQLMIPFVHSPSELKGVKKLISASGLKRSETFKLFLMVELPVNVILLDDFIDLGIDGVSIGSNDLTMTILGVDRDNQLVASAFNEMHPAVLWAIEKTIKTARKRGIYTSICGQAPSVYPELTELLIQYGISAISVNPDAITQTRKLIYLAEQKLLKK</sequence>
<dbReference type="InterPro" id="IPR036637">
    <property type="entry name" value="Phosphohistidine_dom_sf"/>
</dbReference>
<dbReference type="EC" id="2.7.9.2" evidence="5"/>
<reference evidence="18 19" key="1">
    <citation type="journal article" date="2016" name="Nat. Commun.">
        <title>Thousands of microbial genomes shed light on interconnected biogeochemical processes in an aquifer system.</title>
        <authorList>
            <person name="Anantharaman K."/>
            <person name="Brown C.T."/>
            <person name="Hug L.A."/>
            <person name="Sharon I."/>
            <person name="Castelle C.J."/>
            <person name="Probst A.J."/>
            <person name="Thomas B.C."/>
            <person name="Singh A."/>
            <person name="Wilkins M.J."/>
            <person name="Karaoz U."/>
            <person name="Brodie E.L."/>
            <person name="Williams K.H."/>
            <person name="Hubbard S.S."/>
            <person name="Banfield J.F."/>
        </authorList>
    </citation>
    <scope>NUCLEOTIDE SEQUENCE [LARGE SCALE GENOMIC DNA]</scope>
</reference>
<comment type="cofactor">
    <cofactor evidence="1">
        <name>Mg(2+)</name>
        <dbReference type="ChEBI" id="CHEBI:18420"/>
    </cofactor>
</comment>
<feature type="domain" description="Pyruvate phosphate dikinase AMP/ATP-binding" evidence="16">
    <location>
        <begin position="18"/>
        <end position="316"/>
    </location>
</feature>
<feature type="domain" description="PEP-utilising enzyme C-terminal" evidence="17">
    <location>
        <begin position="446"/>
        <end position="737"/>
    </location>
</feature>
<protein>
    <recommendedName>
        <fullName evidence="6">Phosphoenolpyruvate synthase</fullName>
        <ecNumber evidence="5">2.7.9.2</ecNumber>
    </recommendedName>
    <alternativeName>
        <fullName evidence="13">Pyruvate, water dikinase</fullName>
    </alternativeName>
</protein>
<name>A0A1F4VQK8_UNCKA</name>
<dbReference type="UniPathway" id="UPA00138"/>
<keyword evidence="10 18" id="KW-0418">Kinase</keyword>
<dbReference type="FunFam" id="3.30.1490.20:FF:000010">
    <property type="entry name" value="Phosphoenolpyruvate synthase"/>
    <property type="match status" value="1"/>
</dbReference>
<dbReference type="InterPro" id="IPR002192">
    <property type="entry name" value="PPDK_AMP/ATP-bd"/>
</dbReference>
<organism evidence="18 19">
    <name type="scientific">candidate division WWE3 bacterium RIFCSPLOWO2_01_FULL_42_11</name>
    <dbReference type="NCBI Taxonomy" id="1802627"/>
    <lineage>
        <taxon>Bacteria</taxon>
        <taxon>Katanobacteria</taxon>
    </lineage>
</organism>
<dbReference type="InterPro" id="IPR000121">
    <property type="entry name" value="PEP_util_C"/>
</dbReference>
<evidence type="ECO:0000256" key="10">
    <source>
        <dbReference type="ARBA" id="ARBA00022777"/>
    </source>
</evidence>
<dbReference type="Gene3D" id="3.20.20.60">
    <property type="entry name" value="Phosphoenolpyruvate-binding domains"/>
    <property type="match status" value="1"/>
</dbReference>
<dbReference type="SUPFAM" id="SSF52009">
    <property type="entry name" value="Phosphohistidine domain"/>
    <property type="match status" value="1"/>
</dbReference>
<comment type="pathway">
    <text evidence="3">Carbohydrate biosynthesis; gluconeogenesis.</text>
</comment>
<dbReference type="Proteomes" id="UP000178964">
    <property type="component" value="Unassembled WGS sequence"/>
</dbReference>
<dbReference type="AlphaFoldDB" id="A0A1F4VQK8"/>
<dbReference type="PIRSF" id="PIRSF000854">
    <property type="entry name" value="PEP_synthase"/>
    <property type="match status" value="1"/>
</dbReference>
<evidence type="ECO:0000256" key="5">
    <source>
        <dbReference type="ARBA" id="ARBA00011996"/>
    </source>
</evidence>